<reference evidence="1 2" key="1">
    <citation type="submission" date="2016-12" db="EMBL/GenBank/DDBJ databases">
        <title>The genomes of Aspergillus section Nigri reveals drivers in fungal speciation.</title>
        <authorList>
            <consortium name="DOE Joint Genome Institute"/>
            <person name="Vesth T.C."/>
            <person name="Nybo J."/>
            <person name="Theobald S."/>
            <person name="Brandl J."/>
            <person name="Frisvad J.C."/>
            <person name="Nielsen K.F."/>
            <person name="Lyhne E.K."/>
            <person name="Kogle M.E."/>
            <person name="Kuo A."/>
            <person name="Riley R."/>
            <person name="Clum A."/>
            <person name="Nolan M."/>
            <person name="Lipzen A."/>
            <person name="Salamov A."/>
            <person name="Henrissat B."/>
            <person name="Wiebenga A."/>
            <person name="De Vries R.P."/>
            <person name="Grigoriev I.V."/>
            <person name="Mortensen U.H."/>
            <person name="Andersen M.R."/>
            <person name="Baker S.E."/>
        </authorList>
    </citation>
    <scope>NUCLEOTIDE SEQUENCE [LARGE SCALE GENOMIC DNA]</scope>
    <source>
        <strain evidence="1 2">CBS 115572</strain>
    </source>
</reference>
<gene>
    <name evidence="1" type="ORF">BO94DRAFT_554622</name>
</gene>
<proteinExistence type="predicted"/>
<organism evidence="1 2">
    <name type="scientific">Aspergillus sclerotioniger CBS 115572</name>
    <dbReference type="NCBI Taxonomy" id="1450535"/>
    <lineage>
        <taxon>Eukaryota</taxon>
        <taxon>Fungi</taxon>
        <taxon>Dikarya</taxon>
        <taxon>Ascomycota</taxon>
        <taxon>Pezizomycotina</taxon>
        <taxon>Eurotiomycetes</taxon>
        <taxon>Eurotiomycetidae</taxon>
        <taxon>Eurotiales</taxon>
        <taxon>Aspergillaceae</taxon>
        <taxon>Aspergillus</taxon>
        <taxon>Aspergillus subgen. Circumdati</taxon>
    </lineage>
</organism>
<dbReference type="EMBL" id="MSFK01000007">
    <property type="protein sequence ID" value="PWY93055.1"/>
    <property type="molecule type" value="Genomic_DNA"/>
</dbReference>
<dbReference type="OrthoDB" id="4471293at2759"/>
<sequence>MVCPSGKAELQRRMMLSFYSDVNIMSDEVSRKLDTDLEPYYGEPIPVVGHPDRNPLGTVKARWTFCGRAKPYRTFFYVVSNVEYDLLIGRPSMRQQELYKADPNIAKRLNASFRGDQDRH</sequence>
<comment type="caution">
    <text evidence="1">The sequence shown here is derived from an EMBL/GenBank/DDBJ whole genome shotgun (WGS) entry which is preliminary data.</text>
</comment>
<name>A0A317X3Y1_9EURO</name>
<evidence type="ECO:0000313" key="2">
    <source>
        <dbReference type="Proteomes" id="UP000246702"/>
    </source>
</evidence>
<keyword evidence="2" id="KW-1185">Reference proteome</keyword>
<dbReference type="Proteomes" id="UP000246702">
    <property type="component" value="Unassembled WGS sequence"/>
</dbReference>
<dbReference type="RefSeq" id="XP_025469816.1">
    <property type="nucleotide sequence ID" value="XM_025613730.1"/>
</dbReference>
<dbReference type="GeneID" id="37115873"/>
<dbReference type="AlphaFoldDB" id="A0A317X3Y1"/>
<accession>A0A317X3Y1</accession>
<evidence type="ECO:0000313" key="1">
    <source>
        <dbReference type="EMBL" id="PWY93055.1"/>
    </source>
</evidence>
<protein>
    <submittedName>
        <fullName evidence="1">Uncharacterized protein</fullName>
    </submittedName>
</protein>